<name>A0A369W4D9_9HYPH</name>
<gene>
    <name evidence="1" type="ORF">DVH29_12680</name>
</gene>
<protein>
    <submittedName>
        <fullName evidence="1">Uncharacterized protein</fullName>
    </submittedName>
</protein>
<reference evidence="2" key="1">
    <citation type="submission" date="2018-07" db="EMBL/GenBank/DDBJ databases">
        <authorList>
            <person name="Liu B.-T."/>
            <person name="Du Z."/>
        </authorList>
    </citation>
    <scope>NUCLEOTIDE SEQUENCE [LARGE SCALE GENOMIC DNA]</scope>
    <source>
        <strain evidence="2">XYN52</strain>
    </source>
</reference>
<accession>A0A369W4D9</accession>
<proteinExistence type="predicted"/>
<comment type="caution">
    <text evidence="1">The sequence shown here is derived from an EMBL/GenBank/DDBJ whole genome shotgun (WGS) entry which is preliminary data.</text>
</comment>
<evidence type="ECO:0000313" key="1">
    <source>
        <dbReference type="EMBL" id="RDE08200.1"/>
    </source>
</evidence>
<evidence type="ECO:0000313" key="2">
    <source>
        <dbReference type="Proteomes" id="UP000253759"/>
    </source>
</evidence>
<dbReference type="EMBL" id="QQNH01000021">
    <property type="protein sequence ID" value="RDE08200.1"/>
    <property type="molecule type" value="Genomic_DNA"/>
</dbReference>
<organism evidence="1 2">
    <name type="scientific">Pelagibacterium lacus</name>
    <dbReference type="NCBI Taxonomy" id="2282655"/>
    <lineage>
        <taxon>Bacteria</taxon>
        <taxon>Pseudomonadati</taxon>
        <taxon>Pseudomonadota</taxon>
        <taxon>Alphaproteobacteria</taxon>
        <taxon>Hyphomicrobiales</taxon>
        <taxon>Devosiaceae</taxon>
        <taxon>Pelagibacterium</taxon>
    </lineage>
</organism>
<dbReference type="Proteomes" id="UP000253759">
    <property type="component" value="Unassembled WGS sequence"/>
</dbReference>
<keyword evidence="2" id="KW-1185">Reference proteome</keyword>
<dbReference type="AlphaFoldDB" id="A0A369W4D9"/>
<sequence>MLAMDIADRLREVASSARPFDIESEARHLIARHPEAHVTVNEVIETLTQEIRITRRPMPEQVSHF</sequence>